<feature type="transmembrane region" description="Helical" evidence="7">
    <location>
        <begin position="106"/>
        <end position="127"/>
    </location>
</feature>
<keyword evidence="3" id="KW-1003">Cell membrane</keyword>
<evidence type="ECO:0000256" key="3">
    <source>
        <dbReference type="ARBA" id="ARBA00022475"/>
    </source>
</evidence>
<comment type="caution">
    <text evidence="10">The sequence shown here is derived from an EMBL/GenBank/DDBJ whole genome shotgun (WGS) entry which is preliminary data.</text>
</comment>
<dbReference type="Gene3D" id="1.10.3720.10">
    <property type="entry name" value="MetI-like"/>
    <property type="match status" value="1"/>
</dbReference>
<feature type="transmembrane region" description="Helical" evidence="7">
    <location>
        <begin position="39"/>
        <end position="61"/>
    </location>
</feature>
<keyword evidence="5 7" id="KW-1133">Transmembrane helix</keyword>
<name>A0ABP6LTL0_9MICC</name>
<evidence type="ECO:0000313" key="11">
    <source>
        <dbReference type="Proteomes" id="UP001500236"/>
    </source>
</evidence>
<accession>A0ABP6LTL0</accession>
<keyword evidence="11" id="KW-1185">Reference proteome</keyword>
<reference evidence="11" key="1">
    <citation type="journal article" date="2019" name="Int. J. Syst. Evol. Microbiol.">
        <title>The Global Catalogue of Microorganisms (GCM) 10K type strain sequencing project: providing services to taxonomists for standard genome sequencing and annotation.</title>
        <authorList>
            <consortium name="The Broad Institute Genomics Platform"/>
            <consortium name="The Broad Institute Genome Sequencing Center for Infectious Disease"/>
            <person name="Wu L."/>
            <person name="Ma J."/>
        </authorList>
    </citation>
    <scope>NUCLEOTIDE SEQUENCE [LARGE SCALE GENOMIC DNA]</scope>
    <source>
        <strain evidence="11">JCM 14309</strain>
    </source>
</reference>
<feature type="compositionally biased region" description="Polar residues" evidence="8">
    <location>
        <begin position="1"/>
        <end position="12"/>
    </location>
</feature>
<evidence type="ECO:0000256" key="6">
    <source>
        <dbReference type="ARBA" id="ARBA00023136"/>
    </source>
</evidence>
<evidence type="ECO:0000256" key="7">
    <source>
        <dbReference type="RuleBase" id="RU363032"/>
    </source>
</evidence>
<proteinExistence type="inferred from homology"/>
<feature type="transmembrane region" description="Helical" evidence="7">
    <location>
        <begin position="295"/>
        <end position="317"/>
    </location>
</feature>
<dbReference type="SUPFAM" id="SSF161098">
    <property type="entry name" value="MetI-like"/>
    <property type="match status" value="1"/>
</dbReference>
<dbReference type="InterPro" id="IPR000515">
    <property type="entry name" value="MetI-like"/>
</dbReference>
<keyword evidence="4 7" id="KW-0812">Transmembrane</keyword>
<dbReference type="CDD" id="cd06261">
    <property type="entry name" value="TM_PBP2"/>
    <property type="match status" value="1"/>
</dbReference>
<feature type="transmembrane region" description="Helical" evidence="7">
    <location>
        <begin position="180"/>
        <end position="201"/>
    </location>
</feature>
<dbReference type="EMBL" id="BAAAVT010000003">
    <property type="protein sequence ID" value="GAA3054778.1"/>
    <property type="molecule type" value="Genomic_DNA"/>
</dbReference>
<feature type="domain" description="ABC transmembrane type-1" evidence="9">
    <location>
        <begin position="102"/>
        <end position="316"/>
    </location>
</feature>
<evidence type="ECO:0000256" key="8">
    <source>
        <dbReference type="SAM" id="MobiDB-lite"/>
    </source>
</evidence>
<comment type="subcellular location">
    <subcellularLocation>
        <location evidence="1 7">Cell membrane</location>
        <topology evidence="1 7">Multi-pass membrane protein</topology>
    </subcellularLocation>
</comment>
<evidence type="ECO:0000256" key="1">
    <source>
        <dbReference type="ARBA" id="ARBA00004651"/>
    </source>
</evidence>
<keyword evidence="6 7" id="KW-0472">Membrane</keyword>
<dbReference type="Proteomes" id="UP001500236">
    <property type="component" value="Unassembled WGS sequence"/>
</dbReference>
<sequence length="326" mass="35516">MSITSVHETTTPPTAPGQRGEGHAAPRVSARASAWRRRLVTALFIGPAVLYMLLFFGYPVVQNVIMGFQHYTITTFFTGEAPWAGWSNYTEVLTSPLFRTAAANTVIFTVGSILGQFLCGLGLALFFRRRFPLSGALRSLILLPWLIPLIVASAVWKWLLDTDAGALNRVLIGSGLVESGIPWLSSTGLALFTVIMVNIWIGIPFNAVILHGGLQTIPQELYEAGSIDGTSRWQAFRHITWPMLRPVVSVVLVLGVVYTLKVLDIILGLTEGGPANATQTLATQAYQLSFATFDFGQGAAVSNILILISLLFAAVYLRLNRRPVDE</sequence>
<evidence type="ECO:0000256" key="4">
    <source>
        <dbReference type="ARBA" id="ARBA00022692"/>
    </source>
</evidence>
<dbReference type="Pfam" id="PF00528">
    <property type="entry name" value="BPD_transp_1"/>
    <property type="match status" value="1"/>
</dbReference>
<evidence type="ECO:0000313" key="10">
    <source>
        <dbReference type="EMBL" id="GAA3054778.1"/>
    </source>
</evidence>
<feature type="region of interest" description="Disordered" evidence="8">
    <location>
        <begin position="1"/>
        <end position="25"/>
    </location>
</feature>
<evidence type="ECO:0000259" key="9">
    <source>
        <dbReference type="PROSITE" id="PS50928"/>
    </source>
</evidence>
<dbReference type="PANTHER" id="PTHR43005">
    <property type="entry name" value="BLR7065 PROTEIN"/>
    <property type="match status" value="1"/>
</dbReference>
<dbReference type="PROSITE" id="PS50928">
    <property type="entry name" value="ABC_TM1"/>
    <property type="match status" value="1"/>
</dbReference>
<keyword evidence="2 7" id="KW-0813">Transport</keyword>
<organism evidence="10 11">
    <name type="scientific">Nesterenkonia aethiopica</name>
    <dbReference type="NCBI Taxonomy" id="269144"/>
    <lineage>
        <taxon>Bacteria</taxon>
        <taxon>Bacillati</taxon>
        <taxon>Actinomycetota</taxon>
        <taxon>Actinomycetes</taxon>
        <taxon>Micrococcales</taxon>
        <taxon>Micrococcaceae</taxon>
        <taxon>Nesterenkonia</taxon>
    </lineage>
</organism>
<evidence type="ECO:0000256" key="2">
    <source>
        <dbReference type="ARBA" id="ARBA00022448"/>
    </source>
</evidence>
<evidence type="ECO:0000256" key="5">
    <source>
        <dbReference type="ARBA" id="ARBA00022989"/>
    </source>
</evidence>
<dbReference type="RefSeq" id="WP_344685024.1">
    <property type="nucleotide sequence ID" value="NZ_BAAAVT010000003.1"/>
</dbReference>
<feature type="transmembrane region" description="Helical" evidence="7">
    <location>
        <begin position="247"/>
        <end position="269"/>
    </location>
</feature>
<feature type="transmembrane region" description="Helical" evidence="7">
    <location>
        <begin position="139"/>
        <end position="160"/>
    </location>
</feature>
<protein>
    <submittedName>
        <fullName evidence="10">Sugar ABC transporter permease</fullName>
    </submittedName>
</protein>
<comment type="similarity">
    <text evidence="7">Belongs to the binding-protein-dependent transport system permease family.</text>
</comment>
<dbReference type="PANTHER" id="PTHR43005:SF1">
    <property type="entry name" value="SPERMIDINE_PUTRESCINE TRANSPORT SYSTEM PERMEASE PROTEIN"/>
    <property type="match status" value="1"/>
</dbReference>
<gene>
    <name evidence="10" type="ORF">GCM10010529_06050</name>
</gene>
<dbReference type="InterPro" id="IPR035906">
    <property type="entry name" value="MetI-like_sf"/>
</dbReference>